<evidence type="ECO:0000256" key="3">
    <source>
        <dbReference type="ARBA" id="ARBA00022723"/>
    </source>
</evidence>
<dbReference type="Gene3D" id="3.55.40.20">
    <property type="entry name" value="Iron/manganese superoxide dismutase, C-terminal domain"/>
    <property type="match status" value="1"/>
</dbReference>
<dbReference type="PROSITE" id="PS00088">
    <property type="entry name" value="SOD_MN"/>
    <property type="match status" value="1"/>
</dbReference>
<comment type="caution">
    <text evidence="6">The sequence shown here is derived from an EMBL/GenBank/DDBJ whole genome shotgun (WGS) entry which is preliminary data.</text>
</comment>
<evidence type="ECO:0000256" key="1">
    <source>
        <dbReference type="ARBA" id="ARBA00008714"/>
    </source>
</evidence>
<dbReference type="PANTHER" id="PTHR11404:SF6">
    <property type="entry name" value="SUPEROXIDE DISMUTASE [MN], MITOCHONDRIAL"/>
    <property type="match status" value="1"/>
</dbReference>
<evidence type="ECO:0000313" key="6">
    <source>
        <dbReference type="EMBL" id="GAA1714675.1"/>
    </source>
</evidence>
<sequence length="99" mass="11423">MMCTRAVACRWGKSDASERGPIRQFIRCNVEQVYDHQGNIGQGSTPILVFDAWEHAFYLQYKNQKVDFIEAMWKVVNWQDVAKRYAAAKERGNSLLLAP</sequence>
<evidence type="ECO:0000259" key="5">
    <source>
        <dbReference type="Pfam" id="PF02777"/>
    </source>
</evidence>
<gene>
    <name evidence="6" type="ORF">GCM10009680_64930</name>
</gene>
<dbReference type="InterPro" id="IPR036314">
    <property type="entry name" value="SOD_C_sf"/>
</dbReference>
<reference evidence="6 7" key="1">
    <citation type="journal article" date="2019" name="Int. J. Syst. Evol. Microbiol.">
        <title>The Global Catalogue of Microorganisms (GCM) 10K type strain sequencing project: providing services to taxonomists for standard genome sequencing and annotation.</title>
        <authorList>
            <consortium name="The Broad Institute Genomics Platform"/>
            <consortium name="The Broad Institute Genome Sequencing Center for Infectious Disease"/>
            <person name="Wu L."/>
            <person name="Ma J."/>
        </authorList>
    </citation>
    <scope>NUCLEOTIDE SEQUENCE [LARGE SCALE GENOMIC DNA]</scope>
    <source>
        <strain evidence="6 7">JCM 13244</strain>
    </source>
</reference>
<dbReference type="SUPFAM" id="SSF54719">
    <property type="entry name" value="Fe,Mn superoxide dismutase (SOD), C-terminal domain"/>
    <property type="match status" value="1"/>
</dbReference>
<keyword evidence="7" id="KW-1185">Reference proteome</keyword>
<evidence type="ECO:0000256" key="2">
    <source>
        <dbReference type="ARBA" id="ARBA00012682"/>
    </source>
</evidence>
<dbReference type="PANTHER" id="PTHR11404">
    <property type="entry name" value="SUPEROXIDE DISMUTASE 2"/>
    <property type="match status" value="1"/>
</dbReference>
<dbReference type="Pfam" id="PF02777">
    <property type="entry name" value="Sod_Fe_C"/>
    <property type="match status" value="1"/>
</dbReference>
<accession>A0ABN2IZ86</accession>
<proteinExistence type="inferred from homology"/>
<comment type="similarity">
    <text evidence="1">Belongs to the iron/manganese superoxide dismutase family.</text>
</comment>
<dbReference type="InterPro" id="IPR019832">
    <property type="entry name" value="Mn/Fe_SOD_C"/>
</dbReference>
<dbReference type="EMBL" id="BAAALR010000075">
    <property type="protein sequence ID" value="GAA1714675.1"/>
    <property type="molecule type" value="Genomic_DNA"/>
</dbReference>
<feature type="domain" description="Manganese/iron superoxide dismutase C-terminal" evidence="5">
    <location>
        <begin position="29"/>
        <end position="84"/>
    </location>
</feature>
<keyword evidence="4" id="KW-0560">Oxidoreductase</keyword>
<organism evidence="6 7">
    <name type="scientific">Streptomyces yatensis</name>
    <dbReference type="NCBI Taxonomy" id="155177"/>
    <lineage>
        <taxon>Bacteria</taxon>
        <taxon>Bacillati</taxon>
        <taxon>Actinomycetota</taxon>
        <taxon>Actinomycetes</taxon>
        <taxon>Kitasatosporales</taxon>
        <taxon>Streptomycetaceae</taxon>
        <taxon>Streptomyces</taxon>
        <taxon>Streptomyces violaceusniger group</taxon>
    </lineage>
</organism>
<dbReference type="InterPro" id="IPR050265">
    <property type="entry name" value="Fe/Mn_Superoxide_Dismutase"/>
</dbReference>
<keyword evidence="3" id="KW-0479">Metal-binding</keyword>
<evidence type="ECO:0000256" key="4">
    <source>
        <dbReference type="ARBA" id="ARBA00023002"/>
    </source>
</evidence>
<evidence type="ECO:0000313" key="7">
    <source>
        <dbReference type="Proteomes" id="UP001499947"/>
    </source>
</evidence>
<dbReference type="EC" id="1.15.1.1" evidence="2"/>
<name>A0ABN2IZ86_9ACTN</name>
<protein>
    <recommendedName>
        <fullName evidence="2">superoxide dismutase</fullName>
        <ecNumber evidence="2">1.15.1.1</ecNumber>
    </recommendedName>
</protein>
<dbReference type="InterPro" id="IPR019833">
    <property type="entry name" value="Mn/Fe_SOD_BS"/>
</dbReference>
<dbReference type="Proteomes" id="UP001499947">
    <property type="component" value="Unassembled WGS sequence"/>
</dbReference>